<dbReference type="Proteomes" id="UP000014680">
    <property type="component" value="Unassembled WGS sequence"/>
</dbReference>
<dbReference type="OrthoDB" id="300641at2759"/>
<dbReference type="PROSITE" id="PS00108">
    <property type="entry name" value="PROTEIN_KINASE_ST"/>
    <property type="match status" value="1"/>
</dbReference>
<feature type="transmembrane region" description="Helical" evidence="4">
    <location>
        <begin position="1143"/>
        <end position="1164"/>
    </location>
</feature>
<dbReference type="InterPro" id="IPR000719">
    <property type="entry name" value="Prot_kinase_dom"/>
</dbReference>
<evidence type="ECO:0000313" key="8">
    <source>
        <dbReference type="Proteomes" id="UP000014680"/>
    </source>
</evidence>
<dbReference type="GO" id="GO:0005524">
    <property type="term" value="F:ATP binding"/>
    <property type="evidence" value="ECO:0007669"/>
    <property type="project" value="UniProtKB-UniRule"/>
</dbReference>
<dbReference type="KEGG" id="eiv:EIN_076170"/>
<feature type="transmembrane region" description="Helical" evidence="4">
    <location>
        <begin position="907"/>
        <end position="934"/>
    </location>
</feature>
<dbReference type="InterPro" id="IPR053215">
    <property type="entry name" value="TKL_Ser/Thr_kinase"/>
</dbReference>
<dbReference type="GeneID" id="14883754"/>
<keyword evidence="1 3" id="KW-0547">Nucleotide-binding</keyword>
<dbReference type="CDD" id="cd13999">
    <property type="entry name" value="STKc_MAP3K-like"/>
    <property type="match status" value="1"/>
</dbReference>
<feature type="binding site" evidence="3">
    <location>
        <position position="1113"/>
    </location>
    <ligand>
        <name>ATP</name>
        <dbReference type="ChEBI" id="CHEBI:30616"/>
    </ligand>
</feature>
<keyword evidence="7" id="KW-0808">Transferase</keyword>
<dbReference type="SMART" id="SM00261">
    <property type="entry name" value="FU"/>
    <property type="match status" value="5"/>
</dbReference>
<dbReference type="PROSITE" id="PS00107">
    <property type="entry name" value="PROTEIN_KINASE_ATP"/>
    <property type="match status" value="1"/>
</dbReference>
<evidence type="ECO:0000259" key="6">
    <source>
        <dbReference type="PROSITE" id="PS50011"/>
    </source>
</evidence>
<dbReference type="InterPro" id="IPR017441">
    <property type="entry name" value="Protein_kinase_ATP_BS"/>
</dbReference>
<evidence type="ECO:0000313" key="7">
    <source>
        <dbReference type="EMBL" id="ELP84798.1"/>
    </source>
</evidence>
<dbReference type="Gene3D" id="1.10.510.10">
    <property type="entry name" value="Transferase(Phosphotransferase) domain 1"/>
    <property type="match status" value="1"/>
</dbReference>
<dbReference type="PROSITE" id="PS50011">
    <property type="entry name" value="PROTEIN_KINASE_DOM"/>
    <property type="match status" value="1"/>
</dbReference>
<organism evidence="7 8">
    <name type="scientific">Entamoeba invadens IP1</name>
    <dbReference type="NCBI Taxonomy" id="370355"/>
    <lineage>
        <taxon>Eukaryota</taxon>
        <taxon>Amoebozoa</taxon>
        <taxon>Evosea</taxon>
        <taxon>Archamoebae</taxon>
        <taxon>Mastigamoebida</taxon>
        <taxon>Entamoebidae</taxon>
        <taxon>Entamoeba</taxon>
    </lineage>
</organism>
<keyword evidence="2 3" id="KW-0067">ATP-binding</keyword>
<dbReference type="Gene3D" id="3.30.200.20">
    <property type="entry name" value="Phosphorylase Kinase, domain 1"/>
    <property type="match status" value="1"/>
</dbReference>
<evidence type="ECO:0000256" key="2">
    <source>
        <dbReference type="ARBA" id="ARBA00022840"/>
    </source>
</evidence>
<protein>
    <submittedName>
        <fullName evidence="7">Protein serine/threonine kinase, putative</fullName>
        <ecNumber evidence="7">2.7.11.25</ecNumber>
    </submittedName>
</protein>
<dbReference type="InterPro" id="IPR006212">
    <property type="entry name" value="Furin_repeat"/>
</dbReference>
<gene>
    <name evidence="7" type="ORF">EIN_076170</name>
</gene>
<proteinExistence type="predicted"/>
<feature type="signal peptide" evidence="5">
    <location>
        <begin position="1"/>
        <end position="21"/>
    </location>
</feature>
<sequence>MYVSSWLFILIVCSNGEECQCKPIGKSVTEGFTPNTCTTKTTESRSFCFNSDFVFGPMLVYNETLSSNTILLTSNYSFTHFNYYMILNNAIVTYVGFFHTVNMTVIGINSVNNVNSYFSVAGSLEVKNPLLNYPQILLWNSTYLHLNRNITDRVDFQILNPVNNKKCFDVISLNSPNNLNINLVANNCILSSMFPYIFMEGLGYLISNQRLIRFCPNGVELVKTVTCTLILNSYSNSSYIPNYSPQTFNFPHCPCNSDLSVICELKLSEQYNSYDFQTKSLDNTNLYVDKNVLLSNLNCPKIVTISDNVKVDFYGRVYGTVFSYSFGEIRFDSTQIPFVTPYSVIFNSTMNTFYFGHNMNFAVNFTKIIRNFVINSSSEISSLYLQPNSLIFVFGALSIHNIVPVDFGVFDISHVVMKSETTNNSCLLVETTQTKNTCLLCNFEYRLVDGKCVSKAINCASYNENNVCVLCLDGYVLDNNYNCIKSGKCEIGTTSNCYKCVDLYIKENTSCVYNNKCIYGDGNVCVKCESGESDSNCENCGDTQCLNCNNNNCKLCQAGSVINDTGKCEEEKNGKSYGISTIYCNSGFYTENSKCENCFTKHENSVLCNYEYSIKCDKNFILTENGNCITKICKVNETNEGNGNCVIPIDNCLHIVKNKCVECGNGFVLNEQFMCEKNENLYPIKNCEQNGKSGCKRCDLGYFVSSGICMKCSENCTSCIETSTKCLSCENGYYQGDNYKCVSNDKLTEKCNKISAVTNGCYQCKNNYYRVGMDCLPCLLNCSMCNIKDKCLTCNATNYKNKDGLCLPQNSIEGCAVQITQSGCSKCQDGYFTSNLYECEKCNENCTQCTFLNTCTSCKHNKILSENGLCLDIYSIKKCTEVSNSKCSKCAFWYLPTNDGILCKKKVVWWVVLIVVIFIVVIVVILIILIYFIVSKIQQKMRQKEIAMTTTLFKMRHSNINFVALGDGIVVNKTEIDFGTEIEANVKHRELLCVGNTTKHNMKIQITTKSEKITKYIFEAQPTIVVLGENNACEFEIMIDIKCTTKLNESLMLVANSFDSDKDVIKEIKFYAQTKLSTRLDPDELIEEKKLGEGSFGIVFKGLFRGYEVAIKKMKTCVSSEDALDEFEKEVAMLDKFRSDYIVHFYGAVFVVNNICMVTEFALYGSLYDLMKHKKDEEIDIKTRVKILLDASKGILYLHENGILHRDIKPDNILVFSLNVNDKVNAKLTDFGSSRNVNLLMTNMTFTKGIGTPVYMAPEVLKQEKYTKSADVYSFGITMFECLLWEEAYPKTLFPFTWCIADKVVLGIRPTAVKKLEMKYQNIIKSCWEQIPEKRCTIDNTITMIETLI</sequence>
<dbReference type="VEuPathDB" id="AmoebaDB:EIN_076170"/>
<keyword evidence="4" id="KW-1133">Transmembrane helix</keyword>
<name>A0A0A1TW92_ENTIV</name>
<dbReference type="PANTHER" id="PTHR45756:SF1">
    <property type="entry name" value="PROTEIN KINASE DOMAIN CONTAINING PROTEIN"/>
    <property type="match status" value="1"/>
</dbReference>
<dbReference type="SUPFAM" id="SSF57184">
    <property type="entry name" value="Growth factor receptor domain"/>
    <property type="match status" value="2"/>
</dbReference>
<dbReference type="RefSeq" id="XP_004184144.1">
    <property type="nucleotide sequence ID" value="XM_004184096.1"/>
</dbReference>
<evidence type="ECO:0000256" key="5">
    <source>
        <dbReference type="SAM" id="SignalP"/>
    </source>
</evidence>
<dbReference type="SUPFAM" id="SSF56112">
    <property type="entry name" value="Protein kinase-like (PK-like)"/>
    <property type="match status" value="1"/>
</dbReference>
<dbReference type="GO" id="GO:0004709">
    <property type="term" value="F:MAP kinase kinase kinase activity"/>
    <property type="evidence" value="ECO:0007669"/>
    <property type="project" value="UniProtKB-EC"/>
</dbReference>
<keyword evidence="5" id="KW-0732">Signal</keyword>
<dbReference type="InterPro" id="IPR011009">
    <property type="entry name" value="Kinase-like_dom_sf"/>
</dbReference>
<feature type="chain" id="PRO_5001980009" evidence="5">
    <location>
        <begin position="22"/>
        <end position="1349"/>
    </location>
</feature>
<dbReference type="EC" id="2.7.11.25" evidence="7"/>
<accession>A0A0A1TW92</accession>
<evidence type="ECO:0000256" key="4">
    <source>
        <dbReference type="SAM" id="Phobius"/>
    </source>
</evidence>
<dbReference type="Pfam" id="PF00069">
    <property type="entry name" value="Pkinase"/>
    <property type="match status" value="1"/>
</dbReference>
<dbReference type="Gene3D" id="2.10.220.10">
    <property type="entry name" value="Hormone Receptor, Insulin-like Growth Factor Receptor 1, Chain A, domain 2"/>
    <property type="match status" value="1"/>
</dbReference>
<keyword evidence="8" id="KW-1185">Reference proteome</keyword>
<dbReference type="EMBL" id="KB207107">
    <property type="protein sequence ID" value="ELP84798.1"/>
    <property type="molecule type" value="Genomic_DNA"/>
</dbReference>
<keyword evidence="4" id="KW-0812">Transmembrane</keyword>
<evidence type="ECO:0000256" key="1">
    <source>
        <dbReference type="ARBA" id="ARBA00022741"/>
    </source>
</evidence>
<dbReference type="PANTHER" id="PTHR45756">
    <property type="entry name" value="PALMITOYLTRANSFERASE"/>
    <property type="match status" value="1"/>
</dbReference>
<keyword evidence="7" id="KW-0418">Kinase</keyword>
<dbReference type="SMART" id="SM00220">
    <property type="entry name" value="S_TKc"/>
    <property type="match status" value="1"/>
</dbReference>
<evidence type="ECO:0000256" key="3">
    <source>
        <dbReference type="PROSITE-ProRule" id="PRU10141"/>
    </source>
</evidence>
<dbReference type="InterPro" id="IPR008271">
    <property type="entry name" value="Ser/Thr_kinase_AS"/>
</dbReference>
<reference evidence="7 8" key="1">
    <citation type="submission" date="2012-10" db="EMBL/GenBank/DDBJ databases">
        <authorList>
            <person name="Zafar N."/>
            <person name="Inman J."/>
            <person name="Hall N."/>
            <person name="Lorenzi H."/>
            <person name="Caler E."/>
        </authorList>
    </citation>
    <scope>NUCLEOTIDE SEQUENCE [LARGE SCALE GENOMIC DNA]</scope>
    <source>
        <strain evidence="7 8">IP1</strain>
    </source>
</reference>
<keyword evidence="4" id="KW-0472">Membrane</keyword>
<dbReference type="InterPro" id="IPR009030">
    <property type="entry name" value="Growth_fac_rcpt_cys_sf"/>
</dbReference>
<feature type="domain" description="Protein kinase" evidence="6">
    <location>
        <begin position="1085"/>
        <end position="1349"/>
    </location>
</feature>